<gene>
    <name evidence="9" type="ORF">HNR55_001255</name>
</gene>
<feature type="transmembrane region" description="Helical" evidence="8">
    <location>
        <begin position="34"/>
        <end position="56"/>
    </location>
</feature>
<keyword evidence="6 8" id="KW-1133">Transmembrane helix</keyword>
<comment type="subcellular location">
    <subcellularLocation>
        <location evidence="1">Cell membrane</location>
        <topology evidence="1">Multi-pass membrane protein</topology>
    </subcellularLocation>
</comment>
<dbReference type="RefSeq" id="WP_166114186.1">
    <property type="nucleotide sequence ID" value="NZ_BAABDB010000004.1"/>
</dbReference>
<dbReference type="PANTHER" id="PTHR42810:SF4">
    <property type="entry name" value="URIC ACID TRANSPORTER UACT"/>
    <property type="match status" value="1"/>
</dbReference>
<dbReference type="EMBL" id="JACHIE010000004">
    <property type="protein sequence ID" value="MBB6456674.1"/>
    <property type="molecule type" value="Genomic_DNA"/>
</dbReference>
<evidence type="ECO:0000256" key="2">
    <source>
        <dbReference type="ARBA" id="ARBA00008821"/>
    </source>
</evidence>
<feature type="transmembrane region" description="Helical" evidence="8">
    <location>
        <begin position="370"/>
        <end position="389"/>
    </location>
</feature>
<dbReference type="PROSITE" id="PS01116">
    <property type="entry name" value="XANTH_URACIL_PERMASE"/>
    <property type="match status" value="1"/>
</dbReference>
<evidence type="ECO:0000256" key="1">
    <source>
        <dbReference type="ARBA" id="ARBA00004651"/>
    </source>
</evidence>
<feature type="transmembrane region" description="Helical" evidence="8">
    <location>
        <begin position="193"/>
        <end position="211"/>
    </location>
</feature>
<dbReference type="InterPro" id="IPR006043">
    <property type="entry name" value="NCS2"/>
</dbReference>
<accession>A0A841QEH9</accession>
<organism evidence="9 10">
    <name type="scientific">Acetobacter lovaniensis</name>
    <dbReference type="NCBI Taxonomy" id="104100"/>
    <lineage>
        <taxon>Bacteria</taxon>
        <taxon>Pseudomonadati</taxon>
        <taxon>Pseudomonadota</taxon>
        <taxon>Alphaproteobacteria</taxon>
        <taxon>Acetobacterales</taxon>
        <taxon>Acetobacteraceae</taxon>
        <taxon>Acetobacter</taxon>
    </lineage>
</organism>
<keyword evidence="4" id="KW-1003">Cell membrane</keyword>
<dbReference type="GO" id="GO:0005886">
    <property type="term" value="C:plasma membrane"/>
    <property type="evidence" value="ECO:0007669"/>
    <property type="project" value="UniProtKB-SubCell"/>
</dbReference>
<feature type="transmembrane region" description="Helical" evidence="8">
    <location>
        <begin position="152"/>
        <end position="173"/>
    </location>
</feature>
<feature type="transmembrane region" description="Helical" evidence="8">
    <location>
        <begin position="218"/>
        <end position="234"/>
    </location>
</feature>
<evidence type="ECO:0000313" key="10">
    <source>
        <dbReference type="Proteomes" id="UP000578000"/>
    </source>
</evidence>
<reference evidence="9 10" key="1">
    <citation type="submission" date="2020-08" db="EMBL/GenBank/DDBJ databases">
        <title>Genomic Encyclopedia of Type Strains, Phase IV (KMG-IV): sequencing the most valuable type-strain genomes for metagenomic binning, comparative biology and taxonomic classification.</title>
        <authorList>
            <person name="Goeker M."/>
        </authorList>
    </citation>
    <scope>NUCLEOTIDE SEQUENCE [LARGE SCALE GENOMIC DNA]</scope>
    <source>
        <strain evidence="9 10">DSM 4491</strain>
    </source>
</reference>
<dbReference type="Proteomes" id="UP000578000">
    <property type="component" value="Unassembled WGS sequence"/>
</dbReference>
<feature type="transmembrane region" description="Helical" evidence="8">
    <location>
        <begin position="401"/>
        <end position="420"/>
    </location>
</feature>
<feature type="transmembrane region" description="Helical" evidence="8">
    <location>
        <begin position="254"/>
        <end position="278"/>
    </location>
</feature>
<dbReference type="NCBIfam" id="NF037981">
    <property type="entry name" value="NCS2_1"/>
    <property type="match status" value="1"/>
</dbReference>
<dbReference type="InterPro" id="IPR006042">
    <property type="entry name" value="Xan_ur_permease"/>
</dbReference>
<evidence type="ECO:0000256" key="3">
    <source>
        <dbReference type="ARBA" id="ARBA00022448"/>
    </source>
</evidence>
<feature type="transmembrane region" description="Helical" evidence="8">
    <location>
        <begin position="101"/>
        <end position="121"/>
    </location>
</feature>
<dbReference type="NCBIfam" id="TIGR03173">
    <property type="entry name" value="pbuX"/>
    <property type="match status" value="1"/>
</dbReference>
<feature type="transmembrane region" description="Helical" evidence="8">
    <location>
        <begin position="68"/>
        <end position="89"/>
    </location>
</feature>
<protein>
    <submittedName>
        <fullName evidence="9">Xanthine permease</fullName>
    </submittedName>
</protein>
<evidence type="ECO:0000313" key="9">
    <source>
        <dbReference type="EMBL" id="MBB6456674.1"/>
    </source>
</evidence>
<proteinExistence type="inferred from homology"/>
<dbReference type="PANTHER" id="PTHR42810">
    <property type="entry name" value="PURINE PERMEASE C1399.01C-RELATED"/>
    <property type="match status" value="1"/>
</dbReference>
<dbReference type="GO" id="GO:0042907">
    <property type="term" value="F:xanthine transmembrane transporter activity"/>
    <property type="evidence" value="ECO:0007669"/>
    <property type="project" value="TreeGrafter"/>
</dbReference>
<sequence>MKCCETNAGVSGCITKAKSAQDNPVDEVLPLNKLIIYGVQHVCTFYAAAVIVPIILANALNLSRNDLLHLINADLFTCGIASLIQSVGIGKIGVRLPLLQGVTFTAMVPMVTIGVAAGGGIEGLREIYGAILIAGLFAFVAGKYFSKIVRFFPPVVMGSTILIVGLALLPIAANDIVGGQSPSIMQSSVNIRNIYYALGTFFLIVILQRVLRGFFSTIAVLLGLLLCSGIAMMLGDMKVHDYNALPWVAYTQPFYFGLPVFHIAPILSMTVVMIIAMIETSAGVYAIGSIVKRDIHADDIASAIQADGLATVLGSIFNSFPYTCYAENVGLVRMTGVRSRWVIVSASVIMIILSSFPVSAALVASIPAPVLGGAALAMFATVAMIGVQILSQVDFDDHSNIIIAGASVALSMLVTAQPHITDSLPSWVRIVFGSGITVGALTAIFLSLLFNHVLPPSKSDKNLASN</sequence>
<keyword evidence="7 8" id="KW-0472">Membrane</keyword>
<dbReference type="NCBIfam" id="TIGR00801">
    <property type="entry name" value="ncs2"/>
    <property type="match status" value="1"/>
</dbReference>
<dbReference type="Pfam" id="PF00860">
    <property type="entry name" value="Xan_ur_permease"/>
    <property type="match status" value="1"/>
</dbReference>
<evidence type="ECO:0000256" key="6">
    <source>
        <dbReference type="ARBA" id="ARBA00022989"/>
    </source>
</evidence>
<keyword evidence="10" id="KW-1185">Reference proteome</keyword>
<feature type="transmembrane region" description="Helical" evidence="8">
    <location>
        <begin position="341"/>
        <end position="364"/>
    </location>
</feature>
<evidence type="ECO:0000256" key="8">
    <source>
        <dbReference type="SAM" id="Phobius"/>
    </source>
</evidence>
<feature type="transmembrane region" description="Helical" evidence="8">
    <location>
        <begin position="127"/>
        <end position="145"/>
    </location>
</feature>
<keyword evidence="3" id="KW-0813">Transport</keyword>
<dbReference type="InterPro" id="IPR017588">
    <property type="entry name" value="UacT-like"/>
</dbReference>
<comment type="similarity">
    <text evidence="2">Belongs to the nucleobase:cation symporter-2 (NCS2) (TC 2.A.40) family.</text>
</comment>
<keyword evidence="5 8" id="KW-0812">Transmembrane</keyword>
<name>A0A841QEH9_9PROT</name>
<comment type="caution">
    <text evidence="9">The sequence shown here is derived from an EMBL/GenBank/DDBJ whole genome shotgun (WGS) entry which is preliminary data.</text>
</comment>
<evidence type="ECO:0000256" key="7">
    <source>
        <dbReference type="ARBA" id="ARBA00023136"/>
    </source>
</evidence>
<evidence type="ECO:0000256" key="4">
    <source>
        <dbReference type="ARBA" id="ARBA00022475"/>
    </source>
</evidence>
<feature type="transmembrane region" description="Helical" evidence="8">
    <location>
        <begin position="426"/>
        <end position="450"/>
    </location>
</feature>
<dbReference type="AlphaFoldDB" id="A0A841QEH9"/>
<evidence type="ECO:0000256" key="5">
    <source>
        <dbReference type="ARBA" id="ARBA00022692"/>
    </source>
</evidence>